<dbReference type="SUPFAM" id="SSF88723">
    <property type="entry name" value="PIN domain-like"/>
    <property type="match status" value="1"/>
</dbReference>
<reference evidence="1 2" key="1">
    <citation type="submission" date="2019-05" db="EMBL/GenBank/DDBJ databases">
        <title>The compact genome of Giardia muris reveals important steps in the evolution of intestinal protozoan parasites.</title>
        <authorList>
            <person name="Xu F."/>
            <person name="Jimenez-Gonzalez A."/>
            <person name="Einarsson E."/>
            <person name="Astvaldsson A."/>
            <person name="Peirasmaki D."/>
            <person name="Eckmann L."/>
            <person name="Andersson J.O."/>
            <person name="Svard S.G."/>
            <person name="Jerlstrom-Hultqvist J."/>
        </authorList>
    </citation>
    <scope>NUCLEOTIDE SEQUENCE [LARGE SCALE GENOMIC DNA]</scope>
    <source>
        <strain evidence="1 2">Roberts-Thomson</strain>
    </source>
</reference>
<dbReference type="AlphaFoldDB" id="A0A4Z1SZN8"/>
<evidence type="ECO:0000313" key="2">
    <source>
        <dbReference type="Proteomes" id="UP000315496"/>
    </source>
</evidence>
<sequence length="822" mass="92718">MGLPGFQSLLTRLRLCTPLTPEVIEELRGGIIYVDCMNILLSETLIPSMSLEEAMGVSFSKLYECILRFFRRFLDLGCELVFVREFVDDVYTNLDDPLFQTRIERRLRSPERVEGCRVCLQKTGSIKTYYLRNAAFGCLSTSINAALIRMARTHDKVRFVCAPCGTDADTFIIKRVLAQPTKNYIMSHDSDFALVKGVTIVRSDQWANHTSTITGPLDLDGLEYPGIQMINNRSLVLELFGPKGDATPLVLLSVLGGNDRSAPYLESISHIYKDLIFQNKSPKYTSFYHTSELPKLQVRSGINEKTYRSSCTKTLEARDRLLVILYFIRSIKAVSDFEYLTLFLTFFKDIISSPKVQAHITTTIKDIERFRTCFLGTLEDLGYDDARCYDNVKSLMKLELPSEALVQHDPLGLLRRLVSFESQHNVRARLVLDFVKKYNDLVENLSLTANKLLVPEPGYYEVALPYPNVAMVVHPLFCLKCTYIFQEDMPRTFIMAALRVVPDAPLSSEYPHAFLYELTHVKVPIHYPSNCINQWPGYQVTGYLWLDMGPACVKSSEVDSELGKLLDRYGLVLYGQLSIPRTLVSGPIWSLTSEPALRRAILPFLECLCTYRVEVEKLRLFLAVAHSKELEDFVLVCADMMTSLQVVRDTPPAFIQVAEPILAILAALTFSLSCQRYQATLRKYPIGCAQEDPLLLESLPKALLCGCLLSYLDYLTASRKEAATPASLDGPTFDCCYYLGILTHKFLSALECCCILRYVPTDQLTSKLGSFEALYLVVCHTSKPSASASDITELLRLYSLDPSQIDATRRLLDLALNCIDCG</sequence>
<comment type="caution">
    <text evidence="1">The sequence shown here is derived from an EMBL/GenBank/DDBJ whole genome shotgun (WGS) entry which is preliminary data.</text>
</comment>
<protein>
    <submittedName>
        <fullName evidence="1">Uncharacterized protein</fullName>
    </submittedName>
</protein>
<dbReference type="InterPro" id="IPR029060">
    <property type="entry name" value="PIN-like_dom_sf"/>
</dbReference>
<name>A0A4Z1SZN8_GIAMU</name>
<organism evidence="1 2">
    <name type="scientific">Giardia muris</name>
    <dbReference type="NCBI Taxonomy" id="5742"/>
    <lineage>
        <taxon>Eukaryota</taxon>
        <taxon>Metamonada</taxon>
        <taxon>Diplomonadida</taxon>
        <taxon>Hexamitidae</taxon>
        <taxon>Giardiinae</taxon>
        <taxon>Giardia</taxon>
    </lineage>
</organism>
<evidence type="ECO:0000313" key="1">
    <source>
        <dbReference type="EMBL" id="TNJ28918.1"/>
    </source>
</evidence>
<accession>A0A4Z1SZN8</accession>
<dbReference type="Proteomes" id="UP000315496">
    <property type="component" value="Chromosome 2"/>
</dbReference>
<dbReference type="EMBL" id="VDLU01000002">
    <property type="protein sequence ID" value="TNJ28918.1"/>
    <property type="molecule type" value="Genomic_DNA"/>
</dbReference>
<proteinExistence type="predicted"/>
<dbReference type="VEuPathDB" id="GiardiaDB:GMRT_15337"/>
<dbReference type="Gene3D" id="3.40.50.1010">
    <property type="entry name" value="5'-nuclease"/>
    <property type="match status" value="1"/>
</dbReference>
<keyword evidence="2" id="KW-1185">Reference proteome</keyword>
<gene>
    <name evidence="1" type="ORF">GMRT_15337</name>
</gene>